<gene>
    <name evidence="1" type="ORF">T07_9952</name>
</gene>
<evidence type="ECO:0000313" key="1">
    <source>
        <dbReference type="EMBL" id="KRX23757.1"/>
    </source>
</evidence>
<evidence type="ECO:0000313" key="2">
    <source>
        <dbReference type="Proteomes" id="UP000054630"/>
    </source>
</evidence>
<comment type="caution">
    <text evidence="1">The sequence shown here is derived from an EMBL/GenBank/DDBJ whole genome shotgun (WGS) entry which is preliminary data.</text>
</comment>
<protein>
    <submittedName>
        <fullName evidence="1">Uncharacterized protein</fullName>
    </submittedName>
</protein>
<dbReference type="AlphaFoldDB" id="A0A0V0SAM0"/>
<keyword evidence="2" id="KW-1185">Reference proteome</keyword>
<organism evidence="1 2">
    <name type="scientific">Trichinella nelsoni</name>
    <dbReference type="NCBI Taxonomy" id="6336"/>
    <lineage>
        <taxon>Eukaryota</taxon>
        <taxon>Metazoa</taxon>
        <taxon>Ecdysozoa</taxon>
        <taxon>Nematoda</taxon>
        <taxon>Enoplea</taxon>
        <taxon>Dorylaimia</taxon>
        <taxon>Trichinellida</taxon>
        <taxon>Trichinellidae</taxon>
        <taxon>Trichinella</taxon>
    </lineage>
</organism>
<dbReference type="OrthoDB" id="5920640at2759"/>
<sequence length="177" mass="19744">MTKGKRNHAGHNLAENSATVGKSCIVLLHAVGVQRQLRADKGGGSRMQSMEVAEAERAASQGGQTVDFGEVTSRVTECRVKTAKCAKCCKRETRPEWKKPKETICKNPPTANERSAHWRRFDGPGRPRWRRPFRRDGAPTCPAYTNPTLVPIFFPPSTVKQKKMPNNCFSLEFLPPP</sequence>
<dbReference type="Proteomes" id="UP000054630">
    <property type="component" value="Unassembled WGS sequence"/>
</dbReference>
<reference evidence="1 2" key="1">
    <citation type="submission" date="2015-01" db="EMBL/GenBank/DDBJ databases">
        <title>Evolution of Trichinella species and genotypes.</title>
        <authorList>
            <person name="Korhonen P.K."/>
            <person name="Edoardo P."/>
            <person name="Giuseppe L.R."/>
            <person name="Gasser R.B."/>
        </authorList>
    </citation>
    <scope>NUCLEOTIDE SEQUENCE [LARGE SCALE GENOMIC DNA]</scope>
    <source>
        <strain evidence="1">ISS37</strain>
    </source>
</reference>
<name>A0A0V0SAM0_9BILA</name>
<proteinExistence type="predicted"/>
<accession>A0A0V0SAM0</accession>
<dbReference type="EMBL" id="JYDL01000022">
    <property type="protein sequence ID" value="KRX23757.1"/>
    <property type="molecule type" value="Genomic_DNA"/>
</dbReference>